<dbReference type="SUPFAM" id="SSF56529">
    <property type="entry name" value="FAH"/>
    <property type="match status" value="1"/>
</dbReference>
<dbReference type="STRING" id="679935.Alfi_1615"/>
<dbReference type="eggNOG" id="COG0179">
    <property type="taxonomic scope" value="Bacteria"/>
</dbReference>
<dbReference type="GO" id="GO:0046872">
    <property type="term" value="F:metal ion binding"/>
    <property type="evidence" value="ECO:0007669"/>
    <property type="project" value="UniProtKB-KW"/>
</dbReference>
<proteinExistence type="predicted"/>
<evidence type="ECO:0000256" key="1">
    <source>
        <dbReference type="ARBA" id="ARBA00022723"/>
    </source>
</evidence>
<feature type="region of interest" description="Disordered" evidence="2">
    <location>
        <begin position="23"/>
        <end position="50"/>
    </location>
</feature>
<dbReference type="AlphaFoldDB" id="I3YLT0"/>
<dbReference type="InterPro" id="IPR011234">
    <property type="entry name" value="Fumarylacetoacetase-like_C"/>
</dbReference>
<dbReference type="EMBL" id="CP003274">
    <property type="protein sequence ID" value="AFL77948.1"/>
    <property type="molecule type" value="Genomic_DNA"/>
</dbReference>
<organism evidence="4 5">
    <name type="scientific">Alistipes finegoldii (strain DSM 17242 / JCM 16770 / CCUG 46020 / CIP 107999 / KCTC 15236 / AHN 2437)</name>
    <dbReference type="NCBI Taxonomy" id="679935"/>
    <lineage>
        <taxon>Bacteria</taxon>
        <taxon>Pseudomonadati</taxon>
        <taxon>Bacteroidota</taxon>
        <taxon>Bacteroidia</taxon>
        <taxon>Bacteroidales</taxon>
        <taxon>Rikenellaceae</taxon>
        <taxon>Alistipes</taxon>
    </lineage>
</organism>
<sequence length="237" mass="26505">MKIICIGRNYAAHAEELNHLIRGGAEDPAERSRQAGGGAETLPERNRPGCGECSPEPIWFLKPDTALLRNNDPFYIPAFSQEVHYECELVVRIDRVGKSIAERFAHRYYKEVGLGIDFTARDLQRQAAAEGLPWERSKAFDRSAAISPEFVSLQELDGDVQKLHFTLEVNGQTRQTGDTRQMLFTVDRIIAAVSRYMTLRMGDLIYTGTPAGVGPVSPGDNLRAVLEGRELLNFDIR</sequence>
<dbReference type="GO" id="GO:0018773">
    <property type="term" value="F:acetylpyruvate hydrolase activity"/>
    <property type="evidence" value="ECO:0007669"/>
    <property type="project" value="TreeGrafter"/>
</dbReference>
<dbReference type="RefSeq" id="WP_014775439.1">
    <property type="nucleotide sequence ID" value="NC_018011.1"/>
</dbReference>
<evidence type="ECO:0000313" key="5">
    <source>
        <dbReference type="Proteomes" id="UP000006052"/>
    </source>
</evidence>
<name>I3YLT0_ALIFI</name>
<feature type="compositionally biased region" description="Basic and acidic residues" evidence="2">
    <location>
        <begin position="23"/>
        <end position="33"/>
    </location>
</feature>
<dbReference type="InterPro" id="IPR036663">
    <property type="entry name" value="Fumarylacetoacetase_C_sf"/>
</dbReference>
<dbReference type="HOGENOM" id="CLU_028458_5_2_10"/>
<dbReference type="Gene3D" id="3.90.850.10">
    <property type="entry name" value="Fumarylacetoacetase-like, C-terminal domain"/>
    <property type="match status" value="1"/>
</dbReference>
<protein>
    <submittedName>
        <fullName evidence="4">2-keto-4-pentenoate hydratase/2-oxohepta-3-ene-1,7-dioic acid hydratase</fullName>
    </submittedName>
</protein>
<keyword evidence="1" id="KW-0479">Metal-binding</keyword>
<accession>I3YLT0</accession>
<evidence type="ECO:0000259" key="3">
    <source>
        <dbReference type="Pfam" id="PF01557"/>
    </source>
</evidence>
<dbReference type="PATRIC" id="fig|679935.3.peg.1566"/>
<dbReference type="Proteomes" id="UP000006052">
    <property type="component" value="Chromosome"/>
</dbReference>
<dbReference type="Pfam" id="PF01557">
    <property type="entry name" value="FAA_hydrolase"/>
    <property type="match status" value="1"/>
</dbReference>
<dbReference type="PANTHER" id="PTHR11820:SF7">
    <property type="entry name" value="ACYLPYRUVASE FAHD1, MITOCHONDRIAL"/>
    <property type="match status" value="1"/>
</dbReference>
<feature type="domain" description="Fumarylacetoacetase-like C-terminal" evidence="3">
    <location>
        <begin position="2"/>
        <end position="228"/>
    </location>
</feature>
<reference evidence="5" key="1">
    <citation type="journal article" date="2013" name="Stand. Genomic Sci.">
        <title>Complete genome sequence of the bile-resistant pigment-producing anaerobe Alistipes finegoldii type strain (AHN2437(T)).</title>
        <authorList>
            <person name="Mavromatis K."/>
            <person name="Stackebrandt E."/>
            <person name="Munk C."/>
            <person name="Lapidus A."/>
            <person name="Nolan M."/>
            <person name="Lucas S."/>
            <person name="Hammon N."/>
            <person name="Deshpande S."/>
            <person name="Cheng J.F."/>
            <person name="Tapia R."/>
            <person name="Goodwin L.A."/>
            <person name="Pitluck S."/>
            <person name="Liolios K."/>
            <person name="Pagani I."/>
            <person name="Ivanova N."/>
            <person name="Mikhailova N."/>
            <person name="Huntemann M."/>
            <person name="Pati A."/>
            <person name="Chen A."/>
            <person name="Palaniappan K."/>
            <person name="Land M."/>
            <person name="Hauser L."/>
            <person name="Rohde M."/>
            <person name="Gronow S."/>
            <person name="Goker M."/>
            <person name="Detter J.C."/>
            <person name="Bristow J."/>
            <person name="Eisen J.A."/>
            <person name="Markowitz V."/>
            <person name="Hugenholtz P."/>
            <person name="Kyrpides N.C."/>
            <person name="Klenk H.P."/>
            <person name="Woyke T."/>
        </authorList>
    </citation>
    <scope>NUCLEOTIDE SEQUENCE</scope>
    <source>
        <strain evidence="5">DSM 17242 / JCM 16770 / AHN 2437 / CCUG 46020 / CIP 107999</strain>
    </source>
</reference>
<gene>
    <name evidence="4" type="ordered locus">Alfi_1615</name>
</gene>
<evidence type="ECO:0000256" key="2">
    <source>
        <dbReference type="SAM" id="MobiDB-lite"/>
    </source>
</evidence>
<evidence type="ECO:0000313" key="4">
    <source>
        <dbReference type="EMBL" id="AFL77948.1"/>
    </source>
</evidence>
<dbReference type="PANTHER" id="PTHR11820">
    <property type="entry name" value="ACYLPYRUVASE"/>
    <property type="match status" value="1"/>
</dbReference>
<dbReference type="KEGG" id="afd:Alfi_1615"/>